<keyword evidence="1" id="KW-0812">Transmembrane</keyword>
<organism evidence="2 3">
    <name type="scientific">Cercophora newfieldiana</name>
    <dbReference type="NCBI Taxonomy" id="92897"/>
    <lineage>
        <taxon>Eukaryota</taxon>
        <taxon>Fungi</taxon>
        <taxon>Dikarya</taxon>
        <taxon>Ascomycota</taxon>
        <taxon>Pezizomycotina</taxon>
        <taxon>Sordariomycetes</taxon>
        <taxon>Sordariomycetidae</taxon>
        <taxon>Sordariales</taxon>
        <taxon>Lasiosphaeriaceae</taxon>
        <taxon>Cercophora</taxon>
    </lineage>
</organism>
<feature type="transmembrane region" description="Helical" evidence="1">
    <location>
        <begin position="393"/>
        <end position="414"/>
    </location>
</feature>
<accession>A0AA39Y235</accession>
<keyword evidence="3" id="KW-1185">Reference proteome</keyword>
<evidence type="ECO:0000313" key="3">
    <source>
        <dbReference type="Proteomes" id="UP001174936"/>
    </source>
</evidence>
<proteinExistence type="predicted"/>
<name>A0AA39Y235_9PEZI</name>
<sequence length="477" mass="51967">MLSALFTSTLTQQAVTYDVVSAESNSPFDVATVDRATVFSVYNGGRLNITPYDTLREQRSIFQGVFTPPVEAVVDVKPDCSSGDCAWLPYGSLAICGGVANLTAMNDTALLTTLRNTTLERMRGLFGTSNITAGSAGYGQFYFAISETFPIVMGLLEKPTGAFNSSVTELIASDSFIAYTDAPVNISSPFDSMSAIKYLEVAFWWCTKTYETKVSQGKATTTELSTLTKARQSTNTLNIAWDPKFYPCYSANQCNQTYGDTEVVLEPPPGTNTTKSSQKQPESYVVHLWTGLTASMLLASTMLDSLLLDRTRGVVASNGGGVAKAFGFSLVGDFLATEVPSPEAQLDNVQTVMDNTARALTNMLRQGTTRLNRPESVVTGTVFTPQSFIKVHWAWVSMLAVQLLLTAVFLIFTVTKTYKLRMQVIKNSSLATLCALDETTRQQIGSFGDLDGITRKAKDLEVRLERDEKGVALWLGR</sequence>
<protein>
    <submittedName>
        <fullName evidence="2">Uncharacterized protein</fullName>
    </submittedName>
</protein>
<dbReference type="PANTHER" id="PTHR35394">
    <property type="entry name" value="DUF3176 DOMAIN-CONTAINING PROTEIN"/>
    <property type="match status" value="1"/>
</dbReference>
<evidence type="ECO:0000256" key="1">
    <source>
        <dbReference type="SAM" id="Phobius"/>
    </source>
</evidence>
<evidence type="ECO:0000313" key="2">
    <source>
        <dbReference type="EMBL" id="KAK0644005.1"/>
    </source>
</evidence>
<keyword evidence="1" id="KW-0472">Membrane</keyword>
<dbReference type="PANTHER" id="PTHR35394:SF5">
    <property type="entry name" value="DUF3176 DOMAIN-CONTAINING PROTEIN"/>
    <property type="match status" value="1"/>
</dbReference>
<comment type="caution">
    <text evidence="2">The sequence shown here is derived from an EMBL/GenBank/DDBJ whole genome shotgun (WGS) entry which is preliminary data.</text>
</comment>
<reference evidence="2" key="1">
    <citation type="submission" date="2023-06" db="EMBL/GenBank/DDBJ databases">
        <title>Genome-scale phylogeny and comparative genomics of the fungal order Sordariales.</title>
        <authorList>
            <consortium name="Lawrence Berkeley National Laboratory"/>
            <person name="Hensen N."/>
            <person name="Bonometti L."/>
            <person name="Westerberg I."/>
            <person name="Brannstrom I.O."/>
            <person name="Guillou S."/>
            <person name="Cros-Aarteil S."/>
            <person name="Calhoun S."/>
            <person name="Haridas S."/>
            <person name="Kuo A."/>
            <person name="Mondo S."/>
            <person name="Pangilinan J."/>
            <person name="Riley R."/>
            <person name="Labutti K."/>
            <person name="Andreopoulos B."/>
            <person name="Lipzen A."/>
            <person name="Chen C."/>
            <person name="Yanf M."/>
            <person name="Daum C."/>
            <person name="Ng V."/>
            <person name="Clum A."/>
            <person name="Steindorff A."/>
            <person name="Ohm R."/>
            <person name="Martin F."/>
            <person name="Silar P."/>
            <person name="Natvig D."/>
            <person name="Lalanne C."/>
            <person name="Gautier V."/>
            <person name="Ament-Velasquez S.L."/>
            <person name="Kruys A."/>
            <person name="Hutchinson M.I."/>
            <person name="Powell A.J."/>
            <person name="Barry K."/>
            <person name="Miller A.N."/>
            <person name="Grigoriev I.V."/>
            <person name="Debuchy R."/>
            <person name="Gladieux P."/>
            <person name="Thoren M.H."/>
            <person name="Johannesson H."/>
        </authorList>
    </citation>
    <scope>NUCLEOTIDE SEQUENCE</scope>
    <source>
        <strain evidence="2">SMH2532-1</strain>
    </source>
</reference>
<dbReference type="Proteomes" id="UP001174936">
    <property type="component" value="Unassembled WGS sequence"/>
</dbReference>
<keyword evidence="1" id="KW-1133">Transmembrane helix</keyword>
<gene>
    <name evidence="2" type="ORF">B0T16DRAFT_333678</name>
</gene>
<dbReference type="EMBL" id="JAULSV010000005">
    <property type="protein sequence ID" value="KAK0644005.1"/>
    <property type="molecule type" value="Genomic_DNA"/>
</dbReference>
<dbReference type="AlphaFoldDB" id="A0AA39Y235"/>